<feature type="domain" description="SRR1-like" evidence="3">
    <location>
        <begin position="102"/>
        <end position="273"/>
    </location>
</feature>
<reference evidence="4 5" key="1">
    <citation type="submission" date="2018-07" db="EMBL/GenBank/DDBJ databases">
        <title>The complete nuclear genome of the prasinophyte Chloropicon primus (CCMP1205).</title>
        <authorList>
            <person name="Pombert J.-F."/>
            <person name="Otis C."/>
            <person name="Turmel M."/>
            <person name="Lemieux C."/>
        </authorList>
    </citation>
    <scope>NUCLEOTIDE SEQUENCE [LARGE SCALE GENOMIC DNA]</scope>
    <source>
        <strain evidence="4 5">CCMP1205</strain>
    </source>
</reference>
<gene>
    <name evidence="4" type="ORF">A3770_06p43690</name>
</gene>
<accession>A0A5B8MNH6</accession>
<evidence type="ECO:0000313" key="4">
    <source>
        <dbReference type="EMBL" id="QDZ21851.1"/>
    </source>
</evidence>
<evidence type="ECO:0000256" key="2">
    <source>
        <dbReference type="SAM" id="MobiDB-lite"/>
    </source>
</evidence>
<dbReference type="Proteomes" id="UP000316726">
    <property type="component" value="Chromosome 6"/>
</dbReference>
<dbReference type="GO" id="GO:0005634">
    <property type="term" value="C:nucleus"/>
    <property type="evidence" value="ECO:0007669"/>
    <property type="project" value="TreeGrafter"/>
</dbReference>
<dbReference type="PANTHER" id="PTHR28626:SF3">
    <property type="entry name" value="SRR1-LIKE PROTEIN"/>
    <property type="match status" value="1"/>
</dbReference>
<dbReference type="AlphaFoldDB" id="A0A5B8MNH6"/>
<name>A0A5B8MNH6_9CHLO</name>
<dbReference type="InterPro" id="IPR012942">
    <property type="entry name" value="SRR1-like"/>
</dbReference>
<dbReference type="EMBL" id="CP031039">
    <property type="protein sequence ID" value="QDZ21851.1"/>
    <property type="molecule type" value="Genomic_DNA"/>
</dbReference>
<feature type="region of interest" description="Disordered" evidence="2">
    <location>
        <begin position="1"/>
        <end position="31"/>
    </location>
</feature>
<sequence length="285" mass="31857">MEEEGWVVAGAGKKSWKRRKGKQGAGCRGAKRRPCVPKQEEISWDPAVLDAPVEEGGVRALISRTKDAVALVRQSKIFGHLKREIFLAEDGGEEDTLVRNLGEVEELVVYGLGSLENGPPACRYQFALAVLLAEEIRKKSSKFGQVLFFDPAFTAYDRRAIESESSEFRVLRENENCARRTSKKTLFYMPHCEACLYDSLLKANWTRSQLPNLVILGNSFASYKSIWGVSSEHKPDPPAYVELVAAAESSQEVPVPDFNFTEVSAFNNMSFHFFPSASVAHMMVR</sequence>
<comment type="similarity">
    <text evidence="1">Belongs to the SRR1 family.</text>
</comment>
<dbReference type="OrthoDB" id="551431at2759"/>
<evidence type="ECO:0000259" key="3">
    <source>
        <dbReference type="Pfam" id="PF07985"/>
    </source>
</evidence>
<dbReference type="InterPro" id="IPR040044">
    <property type="entry name" value="SRR1L"/>
</dbReference>
<proteinExistence type="inferred from homology"/>
<dbReference type="PANTHER" id="PTHR28626">
    <property type="entry name" value="SRR1-LIKE PROTEIN"/>
    <property type="match status" value="1"/>
</dbReference>
<evidence type="ECO:0000313" key="5">
    <source>
        <dbReference type="Proteomes" id="UP000316726"/>
    </source>
</evidence>
<protein>
    <submittedName>
        <fullName evidence="4">SRR1 domain-containing protein</fullName>
    </submittedName>
</protein>
<evidence type="ECO:0000256" key="1">
    <source>
        <dbReference type="ARBA" id="ARBA00009856"/>
    </source>
</evidence>
<keyword evidence="5" id="KW-1185">Reference proteome</keyword>
<organism evidence="4 5">
    <name type="scientific">Chloropicon primus</name>
    <dbReference type="NCBI Taxonomy" id="1764295"/>
    <lineage>
        <taxon>Eukaryota</taxon>
        <taxon>Viridiplantae</taxon>
        <taxon>Chlorophyta</taxon>
        <taxon>Chloropicophyceae</taxon>
        <taxon>Chloropicales</taxon>
        <taxon>Chloropicaceae</taxon>
        <taxon>Chloropicon</taxon>
    </lineage>
</organism>
<dbReference type="Pfam" id="PF07985">
    <property type="entry name" value="SRR1"/>
    <property type="match status" value="1"/>
</dbReference>
<dbReference type="GO" id="GO:0005737">
    <property type="term" value="C:cytoplasm"/>
    <property type="evidence" value="ECO:0007669"/>
    <property type="project" value="TreeGrafter"/>
</dbReference>